<accession>A0A3M9XIB6</accession>
<dbReference type="EMBL" id="QKOD01000001">
    <property type="protein sequence ID" value="RNJ47631.1"/>
    <property type="molecule type" value="Genomic_DNA"/>
</dbReference>
<dbReference type="Proteomes" id="UP000275436">
    <property type="component" value="Unassembled WGS sequence"/>
</dbReference>
<comment type="caution">
    <text evidence="1">The sequence shown here is derived from an EMBL/GenBank/DDBJ whole genome shotgun (WGS) entry which is preliminary data.</text>
</comment>
<reference evidence="1 2" key="1">
    <citation type="journal article" date="2018" name="Mol. Plant Microbe Interact.">
        <title>Taxonomically Different Co-Microsymbionts of a Relict Legume, Oxytropis popoviana, Have Complementary Sets of Symbiotic Genes and Together Increase the Efficiency of Plant Nodulation.</title>
        <authorList>
            <person name="Safronova V."/>
            <person name="Belimov A."/>
            <person name="Sazanova A."/>
            <person name="Chirak E."/>
            <person name="Verkhozina A."/>
            <person name="Kuznetsova I."/>
            <person name="Andronov E."/>
            <person name="Puhalsky J."/>
            <person name="Tikhonovich I."/>
        </authorList>
    </citation>
    <scope>NUCLEOTIDE SEQUENCE [LARGE SCALE GENOMIC DNA]</scope>
    <source>
        <strain evidence="1 2">Opo-235</strain>
    </source>
</reference>
<sequence>MNEPLQILGDPKQGLRDILARIIRDFDSKSGAFAGLKYNSPWILATQDWAERSGHTVEELCEMISQWRISIFSGEQAGPGIVQVFEDVRSAAEEWRTETGYVDPPLPYDPEEAKFPNRKELKAHTLKAWDSLGLSTQWHHYDALDLSFSGNFEDRFGHNVRLSMTFKLAYGGPIRLFFQFPYYSEGDPRHLDLFILSGGFVRQDLRLPEAPDLKWIVGKSRTNFDTIDGVLAIVRAILSYLRPTLQ</sequence>
<gene>
    <name evidence="1" type="ORF">DNR46_07505</name>
</gene>
<name>A0A3M9XIB6_9HYPH</name>
<evidence type="ECO:0000313" key="2">
    <source>
        <dbReference type="Proteomes" id="UP000275436"/>
    </source>
</evidence>
<evidence type="ECO:0000313" key="1">
    <source>
        <dbReference type="EMBL" id="RNJ47631.1"/>
    </source>
</evidence>
<dbReference type="AlphaFoldDB" id="A0A3M9XIB6"/>
<dbReference type="RefSeq" id="WP_123167432.1">
    <property type="nucleotide sequence ID" value="NZ_QKOD01000001.1"/>
</dbReference>
<organism evidence="1 2">
    <name type="scientific">Mesorhizobium japonicum</name>
    <dbReference type="NCBI Taxonomy" id="2066070"/>
    <lineage>
        <taxon>Bacteria</taxon>
        <taxon>Pseudomonadati</taxon>
        <taxon>Pseudomonadota</taxon>
        <taxon>Alphaproteobacteria</taxon>
        <taxon>Hyphomicrobiales</taxon>
        <taxon>Phyllobacteriaceae</taxon>
        <taxon>Mesorhizobium</taxon>
    </lineage>
</organism>
<protein>
    <submittedName>
        <fullName evidence="1">Uncharacterized protein</fullName>
    </submittedName>
</protein>
<proteinExistence type="predicted"/>